<name>A0A4U5LWD1_STECR</name>
<feature type="region of interest" description="Disordered" evidence="1">
    <location>
        <begin position="439"/>
        <end position="468"/>
    </location>
</feature>
<comment type="caution">
    <text evidence="3">The sequence shown here is derived from an EMBL/GenBank/DDBJ whole genome shotgun (WGS) entry which is preliminary data.</text>
</comment>
<evidence type="ECO:0000313" key="3">
    <source>
        <dbReference type="EMBL" id="TKR60480.1"/>
    </source>
</evidence>
<dbReference type="InterPro" id="IPR054537">
    <property type="entry name" value="HECA_N"/>
</dbReference>
<evidence type="ECO:0000256" key="1">
    <source>
        <dbReference type="SAM" id="MobiDB-lite"/>
    </source>
</evidence>
<proteinExistence type="predicted"/>
<feature type="compositionally biased region" description="Basic and acidic residues" evidence="1">
    <location>
        <begin position="166"/>
        <end position="187"/>
    </location>
</feature>
<dbReference type="Proteomes" id="UP000298663">
    <property type="component" value="Unassembled WGS sequence"/>
</dbReference>
<accession>A0A4U5LWD1</accession>
<evidence type="ECO:0000259" key="2">
    <source>
        <dbReference type="Pfam" id="PF15353"/>
    </source>
</evidence>
<organism evidence="3 4">
    <name type="scientific">Steinernema carpocapsae</name>
    <name type="common">Entomopathogenic nematode</name>
    <dbReference type="NCBI Taxonomy" id="34508"/>
    <lineage>
        <taxon>Eukaryota</taxon>
        <taxon>Metazoa</taxon>
        <taxon>Ecdysozoa</taxon>
        <taxon>Nematoda</taxon>
        <taxon>Chromadorea</taxon>
        <taxon>Rhabditida</taxon>
        <taxon>Tylenchina</taxon>
        <taxon>Panagrolaimomorpha</taxon>
        <taxon>Strongyloidoidea</taxon>
        <taxon>Steinernematidae</taxon>
        <taxon>Steinernema</taxon>
    </lineage>
</organism>
<dbReference type="PANTHER" id="PTHR13425:SF3">
    <property type="entry name" value="HEADCASE PROTEIN HOMOLOG"/>
    <property type="match status" value="1"/>
</dbReference>
<feature type="region of interest" description="Disordered" evidence="1">
    <location>
        <begin position="140"/>
        <end position="201"/>
    </location>
</feature>
<dbReference type="PANTHER" id="PTHR13425">
    <property type="entry name" value="HEADCASE PROTEIN"/>
    <property type="match status" value="1"/>
</dbReference>
<dbReference type="EMBL" id="AZBU02000011">
    <property type="protein sequence ID" value="TKR60480.1"/>
    <property type="molecule type" value="Genomic_DNA"/>
</dbReference>
<reference evidence="3 4" key="2">
    <citation type="journal article" date="2019" name="G3 (Bethesda)">
        <title>Hybrid Assembly of the Genome of the Entomopathogenic Nematode Steinernema carpocapsae Identifies the X-Chromosome.</title>
        <authorList>
            <person name="Serra L."/>
            <person name="Macchietto M."/>
            <person name="Macias-Munoz A."/>
            <person name="McGill C.J."/>
            <person name="Rodriguez I.M."/>
            <person name="Rodriguez B."/>
            <person name="Murad R."/>
            <person name="Mortazavi A."/>
        </authorList>
    </citation>
    <scope>NUCLEOTIDE SEQUENCE [LARGE SCALE GENOMIC DNA]</scope>
    <source>
        <strain evidence="3 4">ALL</strain>
    </source>
</reference>
<protein>
    <recommendedName>
        <fullName evidence="2">Headcase N-terminal domain-containing protein</fullName>
    </recommendedName>
</protein>
<sequence length="575" mass="63112">MGKKNRTGTSLSECPKSQAATLPVLHGCPIPLKKGCIAGSPAPTAAEGGLSMECSNKKCDYKEILVHPKCLEALEETLIKGLEQTGSARGWSDAQRKSNLWCRRGLPLVQRSCRCPCQHGYRVLDIDKIEVAQIQQRVQEVANVPPQPPPAPKKRKKDLPALNTGKGKEANRKVEKRLLDRDHFRDTDEVELPLPPAPQTPLRNVMAVSRADPAPPPPVNPWTATRPLTIPQPISVETNLIRNGSQTLRMIEDNGGIQSPPFSPADATLEADDTFSECLQSPALTDTSVFQQTEADDDEFAKVSLASFVTLKPNGKLSVKKNKKRVVLDSVASSEPPKSKENHEIPTPVTPARDPDNPWFTDDIRHKQKIYESTQLQNEQEEEAAPEETHISELTINADLVRPITPSTPSSLQSELLAEYQPPVQLSIQQVKRQLEETEAALHASSDGRMHESGFGLDATLASGPPPGFEHMAPPPGLDLPLFRNLSLADLPSIEDSEEPSLDFSSLLSVGVQHPILPLPAANEFEPAAYLNSFTVQRMQRYGNGLAYDGYFNGPSFFLGEELLEKYGQGSRRVM</sequence>
<dbReference type="OrthoDB" id="10012848at2759"/>
<dbReference type="Pfam" id="PF15353">
    <property type="entry name" value="HECA_N"/>
    <property type="match status" value="1"/>
</dbReference>
<evidence type="ECO:0000313" key="4">
    <source>
        <dbReference type="Proteomes" id="UP000298663"/>
    </source>
</evidence>
<reference evidence="3 4" key="1">
    <citation type="journal article" date="2015" name="Genome Biol.">
        <title>Comparative genomics of Steinernema reveals deeply conserved gene regulatory networks.</title>
        <authorList>
            <person name="Dillman A.R."/>
            <person name="Macchietto M."/>
            <person name="Porter C.F."/>
            <person name="Rogers A."/>
            <person name="Williams B."/>
            <person name="Antoshechkin I."/>
            <person name="Lee M.M."/>
            <person name="Goodwin Z."/>
            <person name="Lu X."/>
            <person name="Lewis E.E."/>
            <person name="Goodrich-Blair H."/>
            <person name="Stock S.P."/>
            <person name="Adams B.J."/>
            <person name="Sternberg P.W."/>
            <person name="Mortazavi A."/>
        </authorList>
    </citation>
    <scope>NUCLEOTIDE SEQUENCE [LARGE SCALE GENOMIC DNA]</scope>
    <source>
        <strain evidence="3 4">ALL</strain>
    </source>
</reference>
<feature type="domain" description="Headcase N-terminal" evidence="2">
    <location>
        <begin position="50"/>
        <end position="126"/>
    </location>
</feature>
<dbReference type="AlphaFoldDB" id="A0A4U5LWD1"/>
<dbReference type="InterPro" id="IPR026066">
    <property type="entry name" value="Headcase"/>
</dbReference>
<feature type="region of interest" description="Disordered" evidence="1">
    <location>
        <begin position="330"/>
        <end position="358"/>
    </location>
</feature>
<keyword evidence="4" id="KW-1185">Reference proteome</keyword>
<gene>
    <name evidence="3" type="ORF">L596_027722</name>
</gene>